<comment type="caution">
    <text evidence="1">The sequence shown here is derived from an EMBL/GenBank/DDBJ whole genome shotgun (WGS) entry which is preliminary data.</text>
</comment>
<proteinExistence type="predicted"/>
<reference evidence="1" key="1">
    <citation type="submission" date="2022-02" db="EMBL/GenBank/DDBJ databases">
        <title>Plant Genome Project.</title>
        <authorList>
            <person name="Zhang R.-G."/>
        </authorList>
    </citation>
    <scope>NUCLEOTIDE SEQUENCE</scope>
    <source>
        <strain evidence="1">AT1</strain>
    </source>
</reference>
<name>A0ACC0MVI6_RHOML</name>
<organism evidence="1 2">
    <name type="scientific">Rhododendron molle</name>
    <name type="common">Chinese azalea</name>
    <name type="synonym">Azalea mollis</name>
    <dbReference type="NCBI Taxonomy" id="49168"/>
    <lineage>
        <taxon>Eukaryota</taxon>
        <taxon>Viridiplantae</taxon>
        <taxon>Streptophyta</taxon>
        <taxon>Embryophyta</taxon>
        <taxon>Tracheophyta</taxon>
        <taxon>Spermatophyta</taxon>
        <taxon>Magnoliopsida</taxon>
        <taxon>eudicotyledons</taxon>
        <taxon>Gunneridae</taxon>
        <taxon>Pentapetalae</taxon>
        <taxon>asterids</taxon>
        <taxon>Ericales</taxon>
        <taxon>Ericaceae</taxon>
        <taxon>Ericoideae</taxon>
        <taxon>Rhodoreae</taxon>
        <taxon>Rhododendron</taxon>
    </lineage>
</organism>
<gene>
    <name evidence="1" type="ORF">RHMOL_Rhmol08G0310200</name>
</gene>
<sequence length="1188" mass="131500">MATVALLSLLCLSLSLIPAIATPTLLFQGFNWGSCQSKREGWYNWLMQSVSELANAGVSHVWLPPPSHSLEQHPQGYVPGRLYDLNASRYGNQEELKKLIKAFNDKGIKCIADIVINHRGPENGTGTTLCSFDGGTADGRLDWGPSFICKGDANCSDATGNPDTGVDFPLAPDVDHLNPTVQKDLSDWMNWLKTEVGFDGWLFSMASGYSPNITKIYMANTSPDFAVGDYGKFFTYGSDGKTTTNTDEHRGQLVQWVEEAGGAVAAFDVTTKGVLHAAFGGEWSRLKDSNGKPPGMIGVLPQNAVTFIDNQDTESQKLWPFPTDYVMLGYVYILTHPGIPSIFYDHFFQWGIKEELIYFSTLRRKKGISETSKVQIMAAGSGLYVAMIDGVIIVKIGPNGDLANAGVTHVWLPPPSHSLAGHPQGYIPGRLYDLDASRYGNKEQLKNLIKAFKDKGIKCLADIVINHRGGPEINSCNFEGGTADGRLDWGPSFVCKGDANCSDATGNQDTGEDFRLAPDIDHLNPTVQKDLSGWMNWLKTEIGFEGWRFDMATGFTPSAIKIYMANTSPDFAVGEYWKFFMYGPDKKTITTNTDEHRKQLVQWVQDAGGTVTAFDFTTKGVLHAAFQGEWSRLKDANGQPPGMIGVLPRNAVTFIDNHDTESQRIWPFPSWEVGDARRVFDRIAERTHVSWSCMVSGFATNYDCDGAIEMFRKMETEGLEPNLVTRTLLLSGYARCGRHEATLHFYGEMREMGIGFMAEALAVFGSVCATADSVGEINHNSSGQSSRELQPNGLVQGFNWASSSKEEGWYNWLIKSVPDLANAGVTHVWLPPPSHSLAGHPQGYIPGRLYDLDASRYGNEEQLKKLIQAFKDKGIKCVADIVINHRGPENLCNFEGGTADGRLDWGPSFVCKGDANCFDATGNPDTGEDFRLAPDVDHLNPTVQKDLSDWMNWLKTEIGFEGWRFDMATGYSPSFTKIYMANTSPNFAVGEYWKFFTYGPDNKTTTNTDEHRQQLVQWVQDAGGVVTAFDFTTKGVLHAAFQGEWSRLKDSNGQPSGMIGVLPQNAVTFIDNHDSESQKIWPFPTDKVMQGYVYILTHPGIPSIFYDHFFQWGIKDELVYFSTLRRNKGISETSKVQILAADSGLYVAKIDEKIIVKIGPNGDLGNLIPPDYQLVHSGLDYAVWEKNA</sequence>
<evidence type="ECO:0000313" key="2">
    <source>
        <dbReference type="Proteomes" id="UP001062846"/>
    </source>
</evidence>
<dbReference type="Proteomes" id="UP001062846">
    <property type="component" value="Chromosome 8"/>
</dbReference>
<dbReference type="EMBL" id="CM046395">
    <property type="protein sequence ID" value="KAI8544611.1"/>
    <property type="molecule type" value="Genomic_DNA"/>
</dbReference>
<keyword evidence="2" id="KW-1185">Reference proteome</keyword>
<accession>A0ACC0MVI6</accession>
<evidence type="ECO:0000313" key="1">
    <source>
        <dbReference type="EMBL" id="KAI8544611.1"/>
    </source>
</evidence>
<protein>
    <submittedName>
        <fullName evidence="1">Uncharacterized protein</fullName>
    </submittedName>
</protein>